<dbReference type="KEGG" id="ker:91104061"/>
<dbReference type="EMBL" id="CP144089">
    <property type="protein sequence ID" value="WWD07163.1"/>
    <property type="molecule type" value="Genomic_DNA"/>
</dbReference>
<accession>A0AAX4KPD4</accession>
<dbReference type="Proteomes" id="UP001358614">
    <property type="component" value="Chromosome 1"/>
</dbReference>
<evidence type="ECO:0000313" key="2">
    <source>
        <dbReference type="EMBL" id="WWD07163.1"/>
    </source>
</evidence>
<dbReference type="RefSeq" id="XP_066085130.1">
    <property type="nucleotide sequence ID" value="XM_066229033.1"/>
</dbReference>
<proteinExistence type="predicted"/>
<feature type="compositionally biased region" description="Polar residues" evidence="1">
    <location>
        <begin position="103"/>
        <end position="122"/>
    </location>
</feature>
<evidence type="ECO:0000256" key="1">
    <source>
        <dbReference type="SAM" id="MobiDB-lite"/>
    </source>
</evidence>
<protein>
    <submittedName>
        <fullName evidence="2">Uncharacterized protein</fullName>
    </submittedName>
</protein>
<dbReference type="GeneID" id="91104061"/>
<keyword evidence="3" id="KW-1185">Reference proteome</keyword>
<evidence type="ECO:0000313" key="3">
    <source>
        <dbReference type="Proteomes" id="UP001358614"/>
    </source>
</evidence>
<organism evidence="2 3">
    <name type="scientific">Kwoniella europaea PYCC6329</name>
    <dbReference type="NCBI Taxonomy" id="1423913"/>
    <lineage>
        <taxon>Eukaryota</taxon>
        <taxon>Fungi</taxon>
        <taxon>Dikarya</taxon>
        <taxon>Basidiomycota</taxon>
        <taxon>Agaricomycotina</taxon>
        <taxon>Tremellomycetes</taxon>
        <taxon>Tremellales</taxon>
        <taxon>Cryptococcaceae</taxon>
        <taxon>Kwoniella</taxon>
    </lineage>
</organism>
<feature type="compositionally biased region" description="Basic and acidic residues" evidence="1">
    <location>
        <begin position="81"/>
        <end position="90"/>
    </location>
</feature>
<feature type="region of interest" description="Disordered" evidence="1">
    <location>
        <begin position="79"/>
        <end position="122"/>
    </location>
</feature>
<reference evidence="2 3" key="1">
    <citation type="submission" date="2024-01" db="EMBL/GenBank/DDBJ databases">
        <title>Comparative genomics of Cryptococcus and Kwoniella reveals pathogenesis evolution and contrasting modes of karyotype evolution via chromosome fusion or intercentromeric recombination.</title>
        <authorList>
            <person name="Coelho M.A."/>
            <person name="David-Palma M."/>
            <person name="Shea T."/>
            <person name="Bowers K."/>
            <person name="McGinley-Smith S."/>
            <person name="Mohammad A.W."/>
            <person name="Gnirke A."/>
            <person name="Yurkov A.M."/>
            <person name="Nowrousian M."/>
            <person name="Sun S."/>
            <person name="Cuomo C.A."/>
            <person name="Heitman J."/>
        </authorList>
    </citation>
    <scope>NUCLEOTIDE SEQUENCE [LARGE SCALE GENOMIC DNA]</scope>
    <source>
        <strain evidence="2 3">PYCC6329</strain>
    </source>
</reference>
<sequence>MFPYSQYPPSTNTYGDAYYDPQGRRGSMPHPGGEYVYDNPSRTLPSPRRASLTEKLSAARAGAMYGRQEYSQCYAGPEAQEYPRDNERPSHTSQVTEGRPLKSITSGGSTQPDRSMVLSSSNAKSTSPYMIFKDHRKQNTYHLSSNKSVNPKSSLAYIENDKCSYSHKLGLILRAHHIGSEEDMTIQIPMQEGWECNDQRTFEGDLNGALTSFLEITMKGVLRNKESRRAPLEDVLSQAKEQRSVYMRTKGTS</sequence>
<dbReference type="AlphaFoldDB" id="A0AAX4KPD4"/>
<name>A0AAX4KPD4_9TREE</name>
<feature type="region of interest" description="Disordered" evidence="1">
    <location>
        <begin position="1"/>
        <end position="49"/>
    </location>
</feature>
<gene>
    <name evidence="2" type="ORF">V865_005260</name>
</gene>